<reference evidence="1" key="1">
    <citation type="journal article" date="2021" name="Mol. Ecol. Resour.">
        <title>Apolygus lucorum genome provides insights into omnivorousness and mesophyll feeding.</title>
        <authorList>
            <person name="Liu Y."/>
            <person name="Liu H."/>
            <person name="Wang H."/>
            <person name="Huang T."/>
            <person name="Liu B."/>
            <person name="Yang B."/>
            <person name="Yin L."/>
            <person name="Li B."/>
            <person name="Zhang Y."/>
            <person name="Zhang S."/>
            <person name="Jiang F."/>
            <person name="Zhang X."/>
            <person name="Ren Y."/>
            <person name="Wang B."/>
            <person name="Wang S."/>
            <person name="Lu Y."/>
            <person name="Wu K."/>
            <person name="Fan W."/>
            <person name="Wang G."/>
        </authorList>
    </citation>
    <scope>NUCLEOTIDE SEQUENCE</scope>
    <source>
        <strain evidence="1">12Hb</strain>
    </source>
</reference>
<dbReference type="AlphaFoldDB" id="A0A6A4KIF8"/>
<accession>A0A6A4KIF8</accession>
<dbReference type="OrthoDB" id="6496131at2759"/>
<dbReference type="EMBL" id="WIXP02000001">
    <property type="protein sequence ID" value="KAF6217322.1"/>
    <property type="molecule type" value="Genomic_DNA"/>
</dbReference>
<organism evidence="1 2">
    <name type="scientific">Apolygus lucorum</name>
    <name type="common">Small green plant bug</name>
    <name type="synonym">Lygocoris lucorum</name>
    <dbReference type="NCBI Taxonomy" id="248454"/>
    <lineage>
        <taxon>Eukaryota</taxon>
        <taxon>Metazoa</taxon>
        <taxon>Ecdysozoa</taxon>
        <taxon>Arthropoda</taxon>
        <taxon>Hexapoda</taxon>
        <taxon>Insecta</taxon>
        <taxon>Pterygota</taxon>
        <taxon>Neoptera</taxon>
        <taxon>Paraneoptera</taxon>
        <taxon>Hemiptera</taxon>
        <taxon>Heteroptera</taxon>
        <taxon>Panheteroptera</taxon>
        <taxon>Cimicomorpha</taxon>
        <taxon>Miridae</taxon>
        <taxon>Mirini</taxon>
        <taxon>Apolygus</taxon>
    </lineage>
</organism>
<proteinExistence type="predicted"/>
<gene>
    <name evidence="1" type="ORF">GE061_001676</name>
</gene>
<sequence length="163" mass="18072">MTTPIPAYVDGDNINSFLERMDLFFLAEEIDNDVKKVAKLAALLPLCLFEKLKASLAPEKILGSKYARIREKLVTLETPVVNKALARFEFSSLSRSPGQTVPDDAATLKKAVIPCDFGSAMDTFFCERLIGGMKDAQIVAALLALDDEKSFDFRLPLQSKQRL</sequence>
<evidence type="ECO:0000313" key="2">
    <source>
        <dbReference type="Proteomes" id="UP000466442"/>
    </source>
</evidence>
<protein>
    <submittedName>
        <fullName evidence="1">Uncharacterized protein</fullName>
    </submittedName>
</protein>
<name>A0A6A4KIF8_APOLU</name>
<evidence type="ECO:0000313" key="1">
    <source>
        <dbReference type="EMBL" id="KAF6217322.1"/>
    </source>
</evidence>
<comment type="caution">
    <text evidence="1">The sequence shown here is derived from an EMBL/GenBank/DDBJ whole genome shotgun (WGS) entry which is preliminary data.</text>
</comment>
<keyword evidence="2" id="KW-1185">Reference proteome</keyword>
<dbReference type="Proteomes" id="UP000466442">
    <property type="component" value="Linkage Group LG1"/>
</dbReference>